<feature type="region of interest" description="Disordered" evidence="1">
    <location>
        <begin position="56"/>
        <end position="77"/>
    </location>
</feature>
<sequence>MLVRFDSNVAGEMLMFADVARRLLQAAGKECTARGVILAEQVPEIVARLRQAVAADRGSAPADEGDDDEAPQRVSLGQRAQPFIELLELTARKKDGFVLWEAPRDFDK</sequence>
<dbReference type="InterPro" id="IPR014991">
    <property type="entry name" value="DUF1840"/>
</dbReference>
<dbReference type="Proteomes" id="UP000663444">
    <property type="component" value="Chromosome"/>
</dbReference>
<dbReference type="KEGG" id="ares:IWH25_03375"/>
<protein>
    <submittedName>
        <fullName evidence="2">DUF1840 domain-containing protein</fullName>
    </submittedName>
</protein>
<dbReference type="EMBL" id="CP064781">
    <property type="protein sequence ID" value="QRJ64407.1"/>
    <property type="molecule type" value="Genomic_DNA"/>
</dbReference>
<dbReference type="AlphaFoldDB" id="A0A974SQ44"/>
<organism evidence="2 3">
    <name type="scientific">Azospira restricta</name>
    <dbReference type="NCBI Taxonomy" id="404405"/>
    <lineage>
        <taxon>Bacteria</taxon>
        <taxon>Pseudomonadati</taxon>
        <taxon>Pseudomonadota</taxon>
        <taxon>Betaproteobacteria</taxon>
        <taxon>Rhodocyclales</taxon>
        <taxon>Rhodocyclaceae</taxon>
        <taxon>Azospira</taxon>
    </lineage>
</organism>
<reference evidence="2" key="1">
    <citation type="submission" date="2020-11" db="EMBL/GenBank/DDBJ databases">
        <title>Azospira restricta DSM 18626 genome sequence.</title>
        <authorList>
            <person name="Moe W.M."/>
        </authorList>
    </citation>
    <scope>NUCLEOTIDE SEQUENCE</scope>
    <source>
        <strain evidence="2">DSM 18626</strain>
    </source>
</reference>
<name>A0A974SQ44_9RHOO</name>
<dbReference type="RefSeq" id="WP_203387949.1">
    <property type="nucleotide sequence ID" value="NZ_CP064781.1"/>
</dbReference>
<evidence type="ECO:0000256" key="1">
    <source>
        <dbReference type="SAM" id="MobiDB-lite"/>
    </source>
</evidence>
<evidence type="ECO:0000313" key="2">
    <source>
        <dbReference type="EMBL" id="QRJ64407.1"/>
    </source>
</evidence>
<keyword evidence="3" id="KW-1185">Reference proteome</keyword>
<gene>
    <name evidence="2" type="ORF">IWH25_03375</name>
</gene>
<dbReference type="Pfam" id="PF08895">
    <property type="entry name" value="DUF1840"/>
    <property type="match status" value="1"/>
</dbReference>
<accession>A0A974SQ44</accession>
<proteinExistence type="predicted"/>
<evidence type="ECO:0000313" key="3">
    <source>
        <dbReference type="Proteomes" id="UP000663444"/>
    </source>
</evidence>